<protein>
    <submittedName>
        <fullName evidence="3">CheY chemotaxis protein or a CheY-like REC (Receiver) domain</fullName>
    </submittedName>
</protein>
<reference evidence="3 4" key="1">
    <citation type="submission" date="2016-10" db="EMBL/GenBank/DDBJ databases">
        <authorList>
            <person name="de Groot N.N."/>
        </authorList>
    </citation>
    <scope>NUCLEOTIDE SEQUENCE [LARGE SCALE GENOMIC DNA]</scope>
    <source>
        <strain evidence="3 4">AB35.6</strain>
    </source>
</reference>
<accession>A0A1H4RRP7</accession>
<keyword evidence="1" id="KW-0597">Phosphoprotein</keyword>
<dbReference type="SMART" id="SM00448">
    <property type="entry name" value="REC"/>
    <property type="match status" value="1"/>
</dbReference>
<dbReference type="Pfam" id="PF00072">
    <property type="entry name" value="Response_reg"/>
    <property type="match status" value="1"/>
</dbReference>
<name>A0A1H4RRP7_9BACT</name>
<dbReference type="OrthoDB" id="9790669at2"/>
<dbReference type="PROSITE" id="PS50110">
    <property type="entry name" value="RESPONSE_REGULATORY"/>
    <property type="match status" value="1"/>
</dbReference>
<evidence type="ECO:0000313" key="4">
    <source>
        <dbReference type="Proteomes" id="UP000182409"/>
    </source>
</evidence>
<feature type="modified residue" description="4-aspartylphosphate" evidence="1">
    <location>
        <position position="69"/>
    </location>
</feature>
<feature type="domain" description="Response regulatory" evidence="2">
    <location>
        <begin position="11"/>
        <end position="136"/>
    </location>
</feature>
<dbReference type="Gene3D" id="3.40.50.2300">
    <property type="match status" value="1"/>
</dbReference>
<dbReference type="RefSeq" id="WP_074655035.1">
    <property type="nucleotide sequence ID" value="NZ_FNSD01000001.1"/>
</dbReference>
<proteinExistence type="predicted"/>
<evidence type="ECO:0000259" key="2">
    <source>
        <dbReference type="PROSITE" id="PS50110"/>
    </source>
</evidence>
<dbReference type="CDD" id="cd17557">
    <property type="entry name" value="REC_Rcp-like"/>
    <property type="match status" value="1"/>
</dbReference>
<dbReference type="EMBL" id="FNSD01000001">
    <property type="protein sequence ID" value="SEC34560.1"/>
    <property type="molecule type" value="Genomic_DNA"/>
</dbReference>
<dbReference type="AlphaFoldDB" id="A0A1H4RRP7"/>
<evidence type="ECO:0000256" key="1">
    <source>
        <dbReference type="PROSITE-ProRule" id="PRU00169"/>
    </source>
</evidence>
<dbReference type="InterPro" id="IPR011006">
    <property type="entry name" value="CheY-like_superfamily"/>
</dbReference>
<dbReference type="GO" id="GO:0000160">
    <property type="term" value="P:phosphorelay signal transduction system"/>
    <property type="evidence" value="ECO:0007669"/>
    <property type="project" value="InterPro"/>
</dbReference>
<evidence type="ECO:0000313" key="3">
    <source>
        <dbReference type="EMBL" id="SEC34560.1"/>
    </source>
</evidence>
<dbReference type="PANTHER" id="PTHR44520:SF2">
    <property type="entry name" value="RESPONSE REGULATOR RCP1"/>
    <property type="match status" value="1"/>
</dbReference>
<dbReference type="InterPro" id="IPR052893">
    <property type="entry name" value="TCS_response_regulator"/>
</dbReference>
<dbReference type="SUPFAM" id="SSF52172">
    <property type="entry name" value="CheY-like"/>
    <property type="match status" value="1"/>
</dbReference>
<dbReference type="InterPro" id="IPR001789">
    <property type="entry name" value="Sig_transdc_resp-reg_receiver"/>
</dbReference>
<dbReference type="Proteomes" id="UP000182409">
    <property type="component" value="Unassembled WGS sequence"/>
</dbReference>
<sequence>MKSEVDAKKRRVLLIEDGSGDVRLTKEAFREANLSVDIDVASDGIEAMVFLKKTLGDHEAGLPEIILLDLNLPKMDGREVLAQIKEDPRLRLIPTIILTTSTAEADIRKAYELRANCYLTKPVQLEDFEELVRSINDFWLEKAQLTAPGHPS</sequence>
<gene>
    <name evidence="3" type="ORF">SAMN05443244_3235</name>
</gene>
<dbReference type="PANTHER" id="PTHR44520">
    <property type="entry name" value="RESPONSE REGULATOR RCP1-RELATED"/>
    <property type="match status" value="1"/>
</dbReference>
<organism evidence="3 4">
    <name type="scientific">Terriglobus roseus</name>
    <dbReference type="NCBI Taxonomy" id="392734"/>
    <lineage>
        <taxon>Bacteria</taxon>
        <taxon>Pseudomonadati</taxon>
        <taxon>Acidobacteriota</taxon>
        <taxon>Terriglobia</taxon>
        <taxon>Terriglobales</taxon>
        <taxon>Acidobacteriaceae</taxon>
        <taxon>Terriglobus</taxon>
    </lineage>
</organism>